<dbReference type="InterPro" id="IPR038332">
    <property type="entry name" value="PPE_sf"/>
</dbReference>
<dbReference type="Gene3D" id="1.10.287.850">
    <property type="entry name" value="HP0062-like domain"/>
    <property type="match status" value="1"/>
</dbReference>
<dbReference type="GeneID" id="83632767"/>
<dbReference type="InterPro" id="IPR000084">
    <property type="entry name" value="PE-PGRS_N"/>
</dbReference>
<sequence length="502" mass="51391">MSFVATAPDLLTTAAKDLTDIGSTLREATTVASAPTTALAAAAADEVSDAVSQLFASFGREFQAVNTQAAAFHAEFVQLLSGSAAQYLNAEITNAATTLANTPVQSLLAGGPAATTVPGGAYGQLVINTATNLQTLGNAWSADPFPLLRQIVVNQQGYAKQIGATFAAAIQSFPANLANLPAGIEASVQQLITFPAASYIQQFVATQLGFAQTAATAANHGITGLVAGLPAFGTGLQTTFQTLLTGNYTGALDDLGRAFANLLVTGIYPGPVTVIVDLTHLTLTASLYPKLLGPLGDLFTIMNLPGQEAQYLTNLMPPSILRQMSQNFTNAVNTLTLPSISVLLTQPLTATGSLAANFGIPLALTYAAAGAPFSALNALATSAETIGHAVSTGNPLGAVAAVIDAPANALNGFLNGDNAFDTLIQVPTNLPVGYPQDVTITLHLPVDGILVPPQPVTATVDPHLPQFVSPFDVTILGTPFPGLVPLLVNYLPQQLAAAITPA</sequence>
<dbReference type="Proteomes" id="UP001064782">
    <property type="component" value="Unassembled WGS sequence"/>
</dbReference>
<dbReference type="Pfam" id="PF00934">
    <property type="entry name" value="PE"/>
    <property type="match status" value="1"/>
</dbReference>
<protein>
    <submittedName>
        <fullName evidence="3">PE family protein</fullName>
    </submittedName>
</protein>
<evidence type="ECO:0000313" key="3">
    <source>
        <dbReference type="EMBL" id="GLD33568.1"/>
    </source>
</evidence>
<accession>A0A9P3Q9Y7</accession>
<proteinExistence type="predicted"/>
<organism evidence="3 4">
    <name type="scientific">Mycobacterium kiyosense</name>
    <dbReference type="NCBI Taxonomy" id="2871094"/>
    <lineage>
        <taxon>Bacteria</taxon>
        <taxon>Bacillati</taxon>
        <taxon>Actinomycetota</taxon>
        <taxon>Actinomycetes</taxon>
        <taxon>Mycobacteriales</taxon>
        <taxon>Mycobacteriaceae</taxon>
        <taxon>Mycobacterium</taxon>
    </lineage>
</organism>
<dbReference type="SUPFAM" id="SSF140459">
    <property type="entry name" value="PE/PPE dimer-like"/>
    <property type="match status" value="1"/>
</dbReference>
<keyword evidence="4" id="KW-1185">Reference proteome</keyword>
<evidence type="ECO:0000259" key="1">
    <source>
        <dbReference type="Pfam" id="PF00934"/>
    </source>
</evidence>
<evidence type="ECO:0000313" key="2">
    <source>
        <dbReference type="EMBL" id="GLB86260.1"/>
    </source>
</evidence>
<gene>
    <name evidence="3" type="primary">PE_3</name>
    <name evidence="3" type="ORF">Mkiyose1413_54510</name>
    <name evidence="2" type="ORF">SRL2020028_55160</name>
</gene>
<dbReference type="Proteomes" id="UP001165663">
    <property type="component" value="Unassembled WGS sequence"/>
</dbReference>
<reference evidence="3" key="1">
    <citation type="submission" date="2022-08" db="EMBL/GenBank/DDBJ databases">
        <title>Mycobacterium kiyosense sp. nov., scotochromogenic slow-glowing species isolated from respiratory specimens.</title>
        <authorList>
            <person name="Fukano H."/>
            <person name="Kazumi Y."/>
            <person name="Sakagami N."/>
            <person name="Ato M."/>
            <person name="Mitarai S."/>
            <person name="Hoshino Y."/>
        </authorList>
    </citation>
    <scope>NUCLEOTIDE SEQUENCE</scope>
    <source>
        <strain evidence="3">1413</strain>
        <strain evidence="2">SRL2020-028</strain>
    </source>
</reference>
<dbReference type="RefSeq" id="WP_238305207.1">
    <property type="nucleotide sequence ID" value="NZ_BRXE01000127.1"/>
</dbReference>
<feature type="domain" description="PE" evidence="1">
    <location>
        <begin position="4"/>
        <end position="94"/>
    </location>
</feature>
<dbReference type="EMBL" id="BRZI01000087">
    <property type="protein sequence ID" value="GLD33568.1"/>
    <property type="molecule type" value="Genomic_DNA"/>
</dbReference>
<dbReference type="AlphaFoldDB" id="A0A9P3Q9Y7"/>
<dbReference type="EMBL" id="BRXE01000127">
    <property type="protein sequence ID" value="GLB86260.1"/>
    <property type="molecule type" value="Genomic_DNA"/>
</dbReference>
<name>A0A9P3Q9Y7_9MYCO</name>
<comment type="caution">
    <text evidence="3">The sequence shown here is derived from an EMBL/GenBank/DDBJ whole genome shotgun (WGS) entry which is preliminary data.</text>
</comment>
<evidence type="ECO:0000313" key="4">
    <source>
        <dbReference type="Proteomes" id="UP001064782"/>
    </source>
</evidence>